<feature type="domain" description="Peptidase M16 C-terminal" evidence="11">
    <location>
        <begin position="222"/>
        <end position="293"/>
    </location>
</feature>
<dbReference type="InterPro" id="IPR011249">
    <property type="entry name" value="Metalloenz_LuxS/M16"/>
</dbReference>
<dbReference type="RefSeq" id="WP_339585459.1">
    <property type="nucleotide sequence ID" value="NZ_JBBHJZ010000001.1"/>
</dbReference>
<evidence type="ECO:0000313" key="12">
    <source>
        <dbReference type="EMBL" id="MEJ5975513.1"/>
    </source>
</evidence>
<evidence type="ECO:0000313" key="13">
    <source>
        <dbReference type="Proteomes" id="UP001361239"/>
    </source>
</evidence>
<evidence type="ECO:0000256" key="5">
    <source>
        <dbReference type="ARBA" id="ARBA00022801"/>
    </source>
</evidence>
<dbReference type="Proteomes" id="UP001361239">
    <property type="component" value="Unassembled WGS sequence"/>
</dbReference>
<feature type="chain" id="PRO_5046787919" evidence="9">
    <location>
        <begin position="22"/>
        <end position="951"/>
    </location>
</feature>
<gene>
    <name evidence="12" type="ORF">WG901_02605</name>
</gene>
<proteinExistence type="inferred from homology"/>
<keyword evidence="9" id="KW-0732">Signal</keyword>
<keyword evidence="3" id="KW-0645">Protease</keyword>
<dbReference type="InterPro" id="IPR001431">
    <property type="entry name" value="Pept_M16_Zn_BS"/>
</dbReference>
<name>A0ABU8RRA2_9SPHN</name>
<accession>A0ABU8RRA2</accession>
<dbReference type="PROSITE" id="PS00143">
    <property type="entry name" value="INSULINASE"/>
    <property type="match status" value="1"/>
</dbReference>
<comment type="cofactor">
    <cofactor evidence="1">
        <name>Zn(2+)</name>
        <dbReference type="ChEBI" id="CHEBI:29105"/>
    </cofactor>
</comment>
<keyword evidence="13" id="KW-1185">Reference proteome</keyword>
<dbReference type="SUPFAM" id="SSF63411">
    <property type="entry name" value="LuxS/MPP-like metallohydrolase"/>
    <property type="match status" value="3"/>
</dbReference>
<evidence type="ECO:0000256" key="7">
    <source>
        <dbReference type="ARBA" id="ARBA00023049"/>
    </source>
</evidence>
<feature type="domain" description="Peptidase M16 C-terminal" evidence="11">
    <location>
        <begin position="713"/>
        <end position="876"/>
    </location>
</feature>
<dbReference type="Pfam" id="PF00675">
    <property type="entry name" value="Peptidase_M16"/>
    <property type="match status" value="1"/>
</dbReference>
<dbReference type="InterPro" id="IPR007863">
    <property type="entry name" value="Peptidase_M16_C"/>
</dbReference>
<dbReference type="Pfam" id="PF05193">
    <property type="entry name" value="Peptidase_M16_C"/>
    <property type="match status" value="2"/>
</dbReference>
<evidence type="ECO:0000259" key="11">
    <source>
        <dbReference type="Pfam" id="PF05193"/>
    </source>
</evidence>
<evidence type="ECO:0000256" key="2">
    <source>
        <dbReference type="ARBA" id="ARBA00007261"/>
    </source>
</evidence>
<dbReference type="PANTHER" id="PTHR43690">
    <property type="entry name" value="NARDILYSIN"/>
    <property type="match status" value="1"/>
</dbReference>
<evidence type="ECO:0000256" key="6">
    <source>
        <dbReference type="ARBA" id="ARBA00022833"/>
    </source>
</evidence>
<keyword evidence="7" id="KW-0482">Metalloprotease</keyword>
<feature type="signal peptide" evidence="9">
    <location>
        <begin position="1"/>
        <end position="21"/>
    </location>
</feature>
<evidence type="ECO:0000259" key="10">
    <source>
        <dbReference type="Pfam" id="PF00675"/>
    </source>
</evidence>
<evidence type="ECO:0000256" key="9">
    <source>
        <dbReference type="SAM" id="SignalP"/>
    </source>
</evidence>
<dbReference type="EMBL" id="JBBHJZ010000001">
    <property type="protein sequence ID" value="MEJ5975513.1"/>
    <property type="molecule type" value="Genomic_DNA"/>
</dbReference>
<reference evidence="12 13" key="1">
    <citation type="submission" date="2024-03" db="EMBL/GenBank/DDBJ databases">
        <authorList>
            <person name="Jo J.-H."/>
        </authorList>
    </citation>
    <scope>NUCLEOTIDE SEQUENCE [LARGE SCALE GENOMIC DNA]</scope>
    <source>
        <strain evidence="12 13">PS1R-30</strain>
    </source>
</reference>
<feature type="domain" description="Peptidase M16 N-terminal" evidence="10">
    <location>
        <begin position="62"/>
        <end position="187"/>
    </location>
</feature>
<evidence type="ECO:0000256" key="8">
    <source>
        <dbReference type="RuleBase" id="RU004447"/>
    </source>
</evidence>
<keyword evidence="6" id="KW-0862">Zinc</keyword>
<protein>
    <submittedName>
        <fullName evidence="12">Insulinase family protein</fullName>
    </submittedName>
</protein>
<keyword evidence="4" id="KW-0479">Metal-binding</keyword>
<dbReference type="InterPro" id="IPR050626">
    <property type="entry name" value="Peptidase_M16"/>
</dbReference>
<evidence type="ECO:0000256" key="1">
    <source>
        <dbReference type="ARBA" id="ARBA00001947"/>
    </source>
</evidence>
<dbReference type="InterPro" id="IPR011765">
    <property type="entry name" value="Pept_M16_N"/>
</dbReference>
<keyword evidence="5" id="KW-0378">Hydrolase</keyword>
<organism evidence="12 13">
    <name type="scientific">Novosphingobium anseongense</name>
    <dbReference type="NCBI Taxonomy" id="3133436"/>
    <lineage>
        <taxon>Bacteria</taxon>
        <taxon>Pseudomonadati</taxon>
        <taxon>Pseudomonadota</taxon>
        <taxon>Alphaproteobacteria</taxon>
        <taxon>Sphingomonadales</taxon>
        <taxon>Sphingomonadaceae</taxon>
        <taxon>Novosphingobium</taxon>
    </lineage>
</organism>
<sequence length="951" mass="104646">MRRNPSIFFFLLLSFALSACAQQAEQVASVSRPRPVWGFLESDIAPEEQYRFNRLPSGLRYVIRRNANPKGTAMVRMEIAAGSLDETPAERGFAHYVEHMAFNGSTNVKEGEMIRLLERNGLAFGADTNAATGFETTTYMLDLPRADPKLLDIALMLMRETASELTISPEAVDRERGVILSELRDRNTWQMRNGMDQAKFLHPQALYPDRFPVGTAETINAATAQSLRAFWEREYVPEHATVIVIGDFDPAVVEKAILAKFGSWQAKPVEPAPQAGPVDVKAAGRTEVYVDPALSERITASRHGGWIDGPDTTAQRREGLLRQIGYAIVNRRLLRIVRQPDPPFRGAGFGTGDVFRDGRTTNLIVDTIDGKWRRGMIAAAVEYRRALRFGFSPAEVAEQVANIRTATRDAAASESTRSNGALMGAVFDLLRNDVVPGSPQGVLDRLEAFIPQITPEAVQAAMQREAIPLEKPLLRFQGRRQPEGGEKAIRSAWNEAMRAPLAKGAEIAAPGFAYSVFGTPGTILSDTREAALGIREVRFTNGVRLNLKKTDIDKDRILVQVSVDGGDMLNTRDNPLATQMVSALPVGGLGKHSQDDLQSILAGHTVSTGISSTPETFVASAQTTPRDLQLQLQVMAAFVTDAGYRPEGEIQYRLNINNFFAQRNATPNSALSNGIGGILSENDPRFTLQPVEAYRKLTFDKLKTDIGDRLAHGAIEIGIVGDIDEDQAIALVGGTFGAIAPREAEFKPYTAQRNRPFTKNEKPRVIRHTGPKDQALLRLTWPTRDDSDPVQSLTLELLERIVRIELTDTLREKLGKAYSPSAASTLSRFWKDYGVFGIAASVDVHEVPATRAAILDTIAELRAAPVSDDILQRARAPMIEAIQNGLKSNGGWLSLVDRAQTEPAEIDRYLQAEARLQMLTTADIQAMVLRYLDPKDEIEVLVLPEGVEEPK</sequence>
<dbReference type="PANTHER" id="PTHR43690:SF17">
    <property type="entry name" value="PROTEIN YHJJ"/>
    <property type="match status" value="1"/>
</dbReference>
<comment type="similarity">
    <text evidence="2 8">Belongs to the peptidase M16 family.</text>
</comment>
<dbReference type="PROSITE" id="PS51257">
    <property type="entry name" value="PROKAR_LIPOPROTEIN"/>
    <property type="match status" value="1"/>
</dbReference>
<comment type="caution">
    <text evidence="12">The sequence shown here is derived from an EMBL/GenBank/DDBJ whole genome shotgun (WGS) entry which is preliminary data.</text>
</comment>
<evidence type="ECO:0000256" key="3">
    <source>
        <dbReference type="ARBA" id="ARBA00022670"/>
    </source>
</evidence>
<dbReference type="Gene3D" id="3.30.830.10">
    <property type="entry name" value="Metalloenzyme, LuxS/M16 peptidase-like"/>
    <property type="match status" value="4"/>
</dbReference>
<evidence type="ECO:0000256" key="4">
    <source>
        <dbReference type="ARBA" id="ARBA00022723"/>
    </source>
</evidence>